<dbReference type="GO" id="GO:0003676">
    <property type="term" value="F:nucleic acid binding"/>
    <property type="evidence" value="ECO:0007669"/>
    <property type="project" value="InterPro"/>
</dbReference>
<dbReference type="OMA" id="DEFELWG"/>
<evidence type="ECO:0000313" key="11">
    <source>
        <dbReference type="EMBL" id="EGF81754.1"/>
    </source>
</evidence>
<keyword evidence="6" id="KW-0333">Golgi apparatus</keyword>
<evidence type="ECO:0000256" key="3">
    <source>
        <dbReference type="ARBA" id="ARBA00020976"/>
    </source>
</evidence>
<keyword evidence="4" id="KW-0813">Transport</keyword>
<dbReference type="Pfam" id="PF01585">
    <property type="entry name" value="G-patch"/>
    <property type="match status" value="1"/>
</dbReference>
<dbReference type="GO" id="GO:0006891">
    <property type="term" value="P:intra-Golgi vesicle-mediated transport"/>
    <property type="evidence" value="ECO:0000318"/>
    <property type="project" value="GO_Central"/>
</dbReference>
<proteinExistence type="inferred from homology"/>
<dbReference type="GeneID" id="18240485"/>
<dbReference type="PANTHER" id="PTHR13302:SF8">
    <property type="entry name" value="CONSERVED OLIGOMERIC GOLGI COMPLEX SUBUNIT 3"/>
    <property type="match status" value="1"/>
</dbReference>
<evidence type="ECO:0000256" key="9">
    <source>
        <dbReference type="SAM" id="MobiDB-lite"/>
    </source>
</evidence>
<dbReference type="InterPro" id="IPR000467">
    <property type="entry name" value="G_patch_dom"/>
</dbReference>
<name>F4NYR9_BATDJ</name>
<evidence type="ECO:0000259" key="10">
    <source>
        <dbReference type="PROSITE" id="PS50174"/>
    </source>
</evidence>
<dbReference type="InterPro" id="IPR007265">
    <property type="entry name" value="COG_su3"/>
</dbReference>
<feature type="region of interest" description="Disordered" evidence="9">
    <location>
        <begin position="1296"/>
        <end position="1320"/>
    </location>
</feature>
<dbReference type="Pfam" id="PF04136">
    <property type="entry name" value="COG3_N"/>
    <property type="match status" value="1"/>
</dbReference>
<dbReference type="STRING" id="684364.F4NYR9"/>
<dbReference type="RefSeq" id="XP_006677403.1">
    <property type="nucleotide sequence ID" value="XM_006677340.1"/>
</dbReference>
<dbReference type="InterPro" id="IPR048320">
    <property type="entry name" value="COG3_N"/>
</dbReference>
<dbReference type="GO" id="GO:0007030">
    <property type="term" value="P:Golgi organization"/>
    <property type="evidence" value="ECO:0000318"/>
    <property type="project" value="GO_Central"/>
</dbReference>
<evidence type="ECO:0000256" key="6">
    <source>
        <dbReference type="ARBA" id="ARBA00023034"/>
    </source>
</evidence>
<feature type="compositionally biased region" description="Basic residues" evidence="9">
    <location>
        <begin position="351"/>
        <end position="365"/>
    </location>
</feature>
<protein>
    <recommendedName>
        <fullName evidence="3">Conserved oligomeric Golgi complex subunit 3</fullName>
    </recommendedName>
    <alternativeName>
        <fullName evidence="8">Component of oligomeric Golgi complex 3</fullName>
    </alternativeName>
</protein>
<gene>
    <name evidence="11" type="ORF">BATDEDRAFT_34561</name>
</gene>
<evidence type="ECO:0000256" key="7">
    <source>
        <dbReference type="ARBA" id="ARBA00023136"/>
    </source>
</evidence>
<dbReference type="InParanoid" id="F4NYR9"/>
<dbReference type="Proteomes" id="UP000007241">
    <property type="component" value="Unassembled WGS sequence"/>
</dbReference>
<keyword evidence="7" id="KW-0472">Membrane</keyword>
<reference evidence="11 12" key="1">
    <citation type="submission" date="2009-12" db="EMBL/GenBank/DDBJ databases">
        <title>The draft genome of Batrachochytrium dendrobatidis.</title>
        <authorList>
            <consortium name="US DOE Joint Genome Institute (JGI-PGF)"/>
            <person name="Kuo A."/>
            <person name="Salamov A."/>
            <person name="Schmutz J."/>
            <person name="Lucas S."/>
            <person name="Pitluck S."/>
            <person name="Rosenblum E."/>
            <person name="Stajich J."/>
            <person name="Eisen M."/>
            <person name="Grigoriev I.V."/>
        </authorList>
    </citation>
    <scope>NUCLEOTIDE SEQUENCE [LARGE SCALE GENOMIC DNA]</scope>
    <source>
        <strain evidence="12">JAM81 / FGSC 10211</strain>
    </source>
</reference>
<organism evidence="11 12">
    <name type="scientific">Batrachochytrium dendrobatidis (strain JAM81 / FGSC 10211)</name>
    <name type="common">Frog chytrid fungus</name>
    <dbReference type="NCBI Taxonomy" id="684364"/>
    <lineage>
        <taxon>Eukaryota</taxon>
        <taxon>Fungi</taxon>
        <taxon>Fungi incertae sedis</taxon>
        <taxon>Chytridiomycota</taxon>
        <taxon>Chytridiomycota incertae sedis</taxon>
        <taxon>Chytridiomycetes</taxon>
        <taxon>Rhizophydiales</taxon>
        <taxon>Rhizophydiales incertae sedis</taxon>
        <taxon>Batrachochytrium</taxon>
    </lineage>
</organism>
<evidence type="ECO:0000256" key="2">
    <source>
        <dbReference type="ARBA" id="ARBA00009936"/>
    </source>
</evidence>
<evidence type="ECO:0000256" key="4">
    <source>
        <dbReference type="ARBA" id="ARBA00022448"/>
    </source>
</evidence>
<feature type="domain" description="G-patch" evidence="10">
    <location>
        <begin position="111"/>
        <end position="157"/>
    </location>
</feature>
<dbReference type="OrthoDB" id="296793at2759"/>
<dbReference type="HOGENOM" id="CLU_259922_0_0_1"/>
<evidence type="ECO:0000256" key="5">
    <source>
        <dbReference type="ARBA" id="ARBA00022927"/>
    </source>
</evidence>
<accession>F4NYR9</accession>
<evidence type="ECO:0000256" key="1">
    <source>
        <dbReference type="ARBA" id="ARBA00004395"/>
    </source>
</evidence>
<feature type="compositionally biased region" description="Basic and acidic residues" evidence="9">
    <location>
        <begin position="301"/>
        <end position="330"/>
    </location>
</feature>
<keyword evidence="5" id="KW-0653">Protein transport</keyword>
<evidence type="ECO:0000313" key="12">
    <source>
        <dbReference type="Proteomes" id="UP000007241"/>
    </source>
</evidence>
<dbReference type="PROSITE" id="PS50174">
    <property type="entry name" value="G_PATCH"/>
    <property type="match status" value="1"/>
</dbReference>
<dbReference type="SMART" id="SM00443">
    <property type="entry name" value="G_patch"/>
    <property type="match status" value="1"/>
</dbReference>
<comment type="similarity">
    <text evidence="2">Belongs to the COG3 family.</text>
</comment>
<dbReference type="EMBL" id="GL882881">
    <property type="protein sequence ID" value="EGF81754.1"/>
    <property type="molecule type" value="Genomic_DNA"/>
</dbReference>
<dbReference type="PANTHER" id="PTHR13302">
    <property type="entry name" value="CONSERVED OLIGOMERIC GOLGI COMPLEX COMPONENT 3"/>
    <property type="match status" value="1"/>
</dbReference>
<keyword evidence="12" id="KW-1185">Reference proteome</keyword>
<dbReference type="GO" id="GO:0017119">
    <property type="term" value="C:Golgi transport complex"/>
    <property type="evidence" value="ECO:0000318"/>
    <property type="project" value="GO_Central"/>
</dbReference>
<dbReference type="GO" id="GO:0005801">
    <property type="term" value="C:cis-Golgi network"/>
    <property type="evidence" value="ECO:0007669"/>
    <property type="project" value="InterPro"/>
</dbReference>
<feature type="region of interest" description="Disordered" evidence="9">
    <location>
        <begin position="300"/>
        <end position="372"/>
    </location>
</feature>
<dbReference type="GO" id="GO:0006886">
    <property type="term" value="P:intracellular protein transport"/>
    <property type="evidence" value="ECO:0007669"/>
    <property type="project" value="InterPro"/>
</dbReference>
<sequence>MCLNDRAGAIKFGGQAEIERPMICWQSMIKSNSNVANYACVDSHTSNMQNDKPNEKLSGELLSIARVEQAMRGWSSDAVTNCPTLTMGLAEPRTKQRIGVDPQNKQWKDDSNKLCLKMMEKMGWSEGKGLGRNEDGRTDNIKVVVKSNNHGIGTEKRSSDNWLENSSAFDALLSSLGSTNETTDQQQTTKVDETLIAVELKSAALPQFGRLYHRKKFIRNKQVSNYDAANLSEILGQKPTKKLPLISCHSDSKISSDVATKQVPCHLVDAIETVTVSNLSVQEYFAQRMALLKQAALTKTTTEHPSFKRKHDDDEDKNDQQSKLDDDSVKAEPNSDSVESNDDIADSSAAKKSKKESKTKKKSKNKKESKTCVAQHREYGMIEVVVVILYYHFNLNIQTSMSTTIAPLRAFEEWEAQCSLSDKELECIALLKELSAELPIPVEVLMNMMIAAGTNQSGSVMTLLATLSPHGLDGEDNSRDGLDHSGGRAHGTRPRRCLQASLIVLLARLCCPIARLACRPFQISSIYICFTVVYLHCNALRACLATVRCYRDATANILQKTNETNDLLDKLEVNYNFIEDKTKGMQIACETLLDEQTHLISVAEELSAKLTYFNELEPITRMLNAPGEAIVLDEKFGPMMQKLDQCLSFVMQHSCIKVADRPKSHYKDAEIYRMRYRQCMTRSITLVKMHFVDLIRGLQQEIQEKLVGRQTHEPLPANMQLTLFYVKFRTLASKTKHLLEEIEERCNGHPEYLALLRDCFTSYFVVRRALLTPFITNHMTNLSSTSSGLLDFTANGCAYMIRLCADEYQLFRQFFNLGEDSVIEYLESISTRLYEHLRPLIIRETKLDTLSEMCQSLQSYVQTLDPKHDSETDASGHFLDSSETNSAPVRYTVQKILEDAQQRFAFRAEMFIKQELQQFKPREAELRVLARGRGLPQPANINLSVGVVPVLTDSIERSDTRMSIGQDSKYVNLLGAPLSENLEAALEPVGSTAPGSFVIGKFAYGGGEWYPTLQRTLYVLGRLYGSVPGPVFEDLAQEAVDSCRQTLVAATQILSEKESKIDGQLFLIKNLLMLREQISTFDARFIRKEDSVNFLDMVEAFKDVVRNSLHVSALSTIGDAIMVASATKVVQSYADAKDILDKELRRVCEDLILETAKSAVEPVSSFMLKVAAFRLRNDARPASSRDYLRNQSFAQPNQIGVIHDAFKDTVQRRLTFTVSRIADYLGDKKTQGVLIRIIRGNIIDTYQSFVDIVQVEYDAATNSHITSVADMAVHIDSACEQGLPNILSNASDEPRAVAALPNASKPEISQSDNTEKPKSN</sequence>
<dbReference type="InterPro" id="IPR048685">
    <property type="entry name" value="COG3_C"/>
</dbReference>
<evidence type="ECO:0000256" key="8">
    <source>
        <dbReference type="ARBA" id="ARBA00031339"/>
    </source>
</evidence>
<dbReference type="Pfam" id="PF20671">
    <property type="entry name" value="COG3_C"/>
    <property type="match status" value="1"/>
</dbReference>
<comment type="subcellular location">
    <subcellularLocation>
        <location evidence="1">Golgi apparatus membrane</location>
        <topology evidence="1">Peripheral membrane protein</topology>
    </subcellularLocation>
</comment>
<dbReference type="GO" id="GO:0000139">
    <property type="term" value="C:Golgi membrane"/>
    <property type="evidence" value="ECO:0007669"/>
    <property type="project" value="UniProtKB-SubCell"/>
</dbReference>